<name>A0A9Q0GBS2_9ROSI</name>
<protein>
    <submittedName>
        <fullName evidence="1">Uncharacterized protein</fullName>
    </submittedName>
</protein>
<proteinExistence type="predicted"/>
<dbReference type="EMBL" id="JAKUCV010001329">
    <property type="protein sequence ID" value="KAJ4846836.1"/>
    <property type="molecule type" value="Genomic_DNA"/>
</dbReference>
<dbReference type="Proteomes" id="UP001141552">
    <property type="component" value="Unassembled WGS sequence"/>
</dbReference>
<evidence type="ECO:0000313" key="2">
    <source>
        <dbReference type="Proteomes" id="UP001141552"/>
    </source>
</evidence>
<reference evidence="1" key="1">
    <citation type="submission" date="2022-02" db="EMBL/GenBank/DDBJ databases">
        <authorList>
            <person name="Henning P.M."/>
            <person name="McCubbin A.G."/>
            <person name="Shore J.S."/>
        </authorList>
    </citation>
    <scope>NUCLEOTIDE SEQUENCE</scope>
    <source>
        <strain evidence="1">F60SS</strain>
        <tissue evidence="1">Leaves</tissue>
    </source>
</reference>
<sequence length="95" mass="10144">MQELSCLNPMEAQAAMVKNITTGTPSSSAALIASPFEGGRPSGMVSKWKVGKPSRELGALDFRKPVLNSYHYSVEKKKGSELFESHEATGSQGGK</sequence>
<evidence type="ECO:0000313" key="1">
    <source>
        <dbReference type="EMBL" id="KAJ4846836.1"/>
    </source>
</evidence>
<reference evidence="1" key="2">
    <citation type="journal article" date="2023" name="Plants (Basel)">
        <title>Annotation of the Turnera subulata (Passifloraceae) Draft Genome Reveals the S-Locus Evolved after the Divergence of Turneroideae from Passifloroideae in a Stepwise Manner.</title>
        <authorList>
            <person name="Henning P.M."/>
            <person name="Roalson E.H."/>
            <person name="Mir W."/>
            <person name="McCubbin A.G."/>
            <person name="Shore J.S."/>
        </authorList>
    </citation>
    <scope>NUCLEOTIDE SEQUENCE</scope>
    <source>
        <strain evidence="1">F60SS</strain>
    </source>
</reference>
<dbReference type="OrthoDB" id="1746206at2759"/>
<gene>
    <name evidence="1" type="ORF">Tsubulata_004633</name>
</gene>
<dbReference type="AlphaFoldDB" id="A0A9Q0GBS2"/>
<keyword evidence="2" id="KW-1185">Reference proteome</keyword>
<comment type="caution">
    <text evidence="1">The sequence shown here is derived from an EMBL/GenBank/DDBJ whole genome shotgun (WGS) entry which is preliminary data.</text>
</comment>
<organism evidence="1 2">
    <name type="scientific">Turnera subulata</name>
    <dbReference type="NCBI Taxonomy" id="218843"/>
    <lineage>
        <taxon>Eukaryota</taxon>
        <taxon>Viridiplantae</taxon>
        <taxon>Streptophyta</taxon>
        <taxon>Embryophyta</taxon>
        <taxon>Tracheophyta</taxon>
        <taxon>Spermatophyta</taxon>
        <taxon>Magnoliopsida</taxon>
        <taxon>eudicotyledons</taxon>
        <taxon>Gunneridae</taxon>
        <taxon>Pentapetalae</taxon>
        <taxon>rosids</taxon>
        <taxon>fabids</taxon>
        <taxon>Malpighiales</taxon>
        <taxon>Passifloraceae</taxon>
        <taxon>Turnera</taxon>
    </lineage>
</organism>
<accession>A0A9Q0GBS2</accession>